<proteinExistence type="predicted"/>
<sequence length="311" mass="32830">MLPVDEIRLNFNPASLVVLNVVLGFLMFGIALDTRVADFKRVLRMPGAMAVGIAAQFIVLPAVTFVLTLLLQPGPSIALGMILVACCPPGNVSNILTHRAGGNVALSVSMTAISNALAIVLMPLNFAFWGGMHPTAAPLLRSIALDPLEMAGHIVAIIGIPFVLGILCAEKLPRLTQRVNKPVRILSFVCLIGFIIGAVAGNWRYFLDYVGLVLLAVALHDALAFGTGYACARLSGLPDYDRRAVSIEVGIRNAGLGLVLIFSFFGGLGGMAVVAGVWGFWDIIAGLALAGWWGRRPAAVPPADGAREQRA</sequence>
<dbReference type="EMBL" id="NOIG01000005">
    <property type="protein sequence ID" value="OYD50800.1"/>
    <property type="molecule type" value="Genomic_DNA"/>
</dbReference>
<keyword evidence="3 5" id="KW-1133">Transmembrane helix</keyword>
<dbReference type="Proteomes" id="UP000215441">
    <property type="component" value="Unassembled WGS sequence"/>
</dbReference>
<feature type="transmembrane region" description="Helical" evidence="5">
    <location>
        <begin position="48"/>
        <end position="71"/>
    </location>
</feature>
<gene>
    <name evidence="6" type="ORF">CBY09_08725</name>
</gene>
<feature type="transmembrane region" description="Helical" evidence="5">
    <location>
        <begin position="77"/>
        <end position="97"/>
    </location>
</feature>
<evidence type="ECO:0000313" key="7">
    <source>
        <dbReference type="Proteomes" id="UP000215441"/>
    </source>
</evidence>
<evidence type="ECO:0000256" key="2">
    <source>
        <dbReference type="ARBA" id="ARBA00022692"/>
    </source>
</evidence>
<dbReference type="InterPro" id="IPR004710">
    <property type="entry name" value="Bilac:Na_transpt"/>
</dbReference>
<accession>A0A235EP79</accession>
<dbReference type="Gene3D" id="1.20.1530.20">
    <property type="match status" value="1"/>
</dbReference>
<dbReference type="GO" id="GO:0016020">
    <property type="term" value="C:membrane"/>
    <property type="evidence" value="ECO:0007669"/>
    <property type="project" value="UniProtKB-SubCell"/>
</dbReference>
<feature type="transmembrane region" description="Helical" evidence="5">
    <location>
        <begin position="16"/>
        <end position="36"/>
    </location>
</feature>
<feature type="transmembrane region" description="Helical" evidence="5">
    <location>
        <begin position="150"/>
        <end position="170"/>
    </location>
</feature>
<evidence type="ECO:0000256" key="5">
    <source>
        <dbReference type="SAM" id="Phobius"/>
    </source>
</evidence>
<keyword evidence="7" id="KW-1185">Reference proteome</keyword>
<feature type="transmembrane region" description="Helical" evidence="5">
    <location>
        <begin position="182"/>
        <end position="203"/>
    </location>
</feature>
<dbReference type="InterPro" id="IPR038770">
    <property type="entry name" value="Na+/solute_symporter_sf"/>
</dbReference>
<feature type="transmembrane region" description="Helical" evidence="5">
    <location>
        <begin position="104"/>
        <end position="130"/>
    </location>
</feature>
<keyword evidence="2 5" id="KW-0812">Transmembrane</keyword>
<comment type="caution">
    <text evidence="6">The sequence shown here is derived from an EMBL/GenBank/DDBJ whole genome shotgun (WGS) entry which is preliminary data.</text>
</comment>
<feature type="transmembrane region" description="Helical" evidence="5">
    <location>
        <begin position="209"/>
        <end position="232"/>
    </location>
</feature>
<organism evidence="6 7">
    <name type="scientific">Acidovorax kalamii</name>
    <dbReference type="NCBI Taxonomy" id="2004485"/>
    <lineage>
        <taxon>Bacteria</taxon>
        <taxon>Pseudomonadati</taxon>
        <taxon>Pseudomonadota</taxon>
        <taxon>Betaproteobacteria</taxon>
        <taxon>Burkholderiales</taxon>
        <taxon>Comamonadaceae</taxon>
        <taxon>Acidovorax</taxon>
    </lineage>
</organism>
<comment type="subcellular location">
    <subcellularLocation>
        <location evidence="1">Membrane</location>
        <topology evidence="1">Multi-pass membrane protein</topology>
    </subcellularLocation>
</comment>
<name>A0A235EP79_9BURK</name>
<protein>
    <submittedName>
        <fullName evidence="6">Symporter</fullName>
    </submittedName>
</protein>
<dbReference type="OrthoDB" id="9806785at2"/>
<evidence type="ECO:0000256" key="4">
    <source>
        <dbReference type="ARBA" id="ARBA00023136"/>
    </source>
</evidence>
<dbReference type="RefSeq" id="WP_094288527.1">
    <property type="nucleotide sequence ID" value="NZ_JAMXHW010000004.1"/>
</dbReference>
<dbReference type="InterPro" id="IPR002657">
    <property type="entry name" value="BilAc:Na_symport/Acr3"/>
</dbReference>
<dbReference type="PANTHER" id="PTHR10361">
    <property type="entry name" value="SODIUM-BILE ACID COTRANSPORTER"/>
    <property type="match status" value="1"/>
</dbReference>
<evidence type="ECO:0000256" key="1">
    <source>
        <dbReference type="ARBA" id="ARBA00004141"/>
    </source>
</evidence>
<keyword evidence="4 5" id="KW-0472">Membrane</keyword>
<reference evidence="6 7" key="1">
    <citation type="submission" date="2017-07" db="EMBL/GenBank/DDBJ databases">
        <title>Acidovorax KNDSW TSA 6 genome sequence and assembly.</title>
        <authorList>
            <person name="Mayilraj S."/>
        </authorList>
    </citation>
    <scope>NUCLEOTIDE SEQUENCE [LARGE SCALE GENOMIC DNA]</scope>
    <source>
        <strain evidence="6 7">KNDSW-TSA6</strain>
    </source>
</reference>
<dbReference type="Pfam" id="PF01758">
    <property type="entry name" value="SBF"/>
    <property type="match status" value="1"/>
</dbReference>
<evidence type="ECO:0000256" key="3">
    <source>
        <dbReference type="ARBA" id="ARBA00022989"/>
    </source>
</evidence>
<dbReference type="PANTHER" id="PTHR10361:SF28">
    <property type="entry name" value="P3 PROTEIN-RELATED"/>
    <property type="match status" value="1"/>
</dbReference>
<evidence type="ECO:0000313" key="6">
    <source>
        <dbReference type="EMBL" id="OYD50800.1"/>
    </source>
</evidence>
<dbReference type="AlphaFoldDB" id="A0A235EP79"/>